<feature type="compositionally biased region" description="Basic and acidic residues" evidence="11">
    <location>
        <begin position="206"/>
        <end position="215"/>
    </location>
</feature>
<evidence type="ECO:0000256" key="1">
    <source>
        <dbReference type="ARBA" id="ARBA00004377"/>
    </source>
</evidence>
<evidence type="ECO:0000256" key="5">
    <source>
        <dbReference type="ARBA" id="ARBA00022519"/>
    </source>
</evidence>
<dbReference type="GO" id="GO:0015627">
    <property type="term" value="C:type II protein secretion system complex"/>
    <property type="evidence" value="ECO:0007669"/>
    <property type="project" value="InterPro"/>
</dbReference>
<dbReference type="InterPro" id="IPR022346">
    <property type="entry name" value="T2SS_GspH"/>
</dbReference>
<keyword evidence="8 12" id="KW-0472">Membrane</keyword>
<feature type="compositionally biased region" description="Low complexity" evidence="11">
    <location>
        <begin position="217"/>
        <end position="229"/>
    </location>
</feature>
<evidence type="ECO:0000256" key="3">
    <source>
        <dbReference type="ARBA" id="ARBA00022475"/>
    </source>
</evidence>
<evidence type="ECO:0000256" key="8">
    <source>
        <dbReference type="ARBA" id="ARBA00023136"/>
    </source>
</evidence>
<evidence type="ECO:0000256" key="4">
    <source>
        <dbReference type="ARBA" id="ARBA00022481"/>
    </source>
</evidence>
<evidence type="ECO:0000256" key="10">
    <source>
        <dbReference type="ARBA" id="ARBA00030775"/>
    </source>
</evidence>
<feature type="region of interest" description="Disordered" evidence="11">
    <location>
        <begin position="148"/>
        <end position="229"/>
    </location>
</feature>
<keyword evidence="6 12" id="KW-0812">Transmembrane</keyword>
<dbReference type="GO" id="GO:0015628">
    <property type="term" value="P:protein secretion by the type II secretion system"/>
    <property type="evidence" value="ECO:0007669"/>
    <property type="project" value="InterPro"/>
</dbReference>
<evidence type="ECO:0000256" key="6">
    <source>
        <dbReference type="ARBA" id="ARBA00022692"/>
    </source>
</evidence>
<dbReference type="GO" id="GO:0005886">
    <property type="term" value="C:plasma membrane"/>
    <property type="evidence" value="ECO:0007669"/>
    <property type="project" value="UniProtKB-SubCell"/>
</dbReference>
<keyword evidence="5" id="KW-0997">Cell inner membrane</keyword>
<dbReference type="Proteomes" id="UP000284605">
    <property type="component" value="Unassembled WGS sequence"/>
</dbReference>
<dbReference type="Gene3D" id="3.30.700.10">
    <property type="entry name" value="Glycoprotein, Type 4 Pilin"/>
    <property type="match status" value="1"/>
</dbReference>
<keyword evidence="15" id="KW-1185">Reference proteome</keyword>
<comment type="caution">
    <text evidence="14">The sequence shown here is derived from an EMBL/GenBank/DDBJ whole genome shotgun (WGS) entry which is preliminary data.</text>
</comment>
<protein>
    <recommendedName>
        <fullName evidence="2">Type II secretion system protein H</fullName>
    </recommendedName>
    <alternativeName>
        <fullName evidence="10">General secretion pathway protein H</fullName>
    </alternativeName>
</protein>
<organism evidence="14 15">
    <name type="scientific">Oleomonas cavernae</name>
    <dbReference type="NCBI Taxonomy" id="2320859"/>
    <lineage>
        <taxon>Bacteria</taxon>
        <taxon>Pseudomonadati</taxon>
        <taxon>Pseudomonadota</taxon>
        <taxon>Alphaproteobacteria</taxon>
        <taxon>Acetobacterales</taxon>
        <taxon>Acetobacteraceae</taxon>
        <taxon>Oleomonas</taxon>
    </lineage>
</organism>
<dbReference type="SUPFAM" id="SSF54523">
    <property type="entry name" value="Pili subunits"/>
    <property type="match status" value="1"/>
</dbReference>
<dbReference type="AlphaFoldDB" id="A0A418WDC8"/>
<evidence type="ECO:0000313" key="14">
    <source>
        <dbReference type="EMBL" id="RJF87949.1"/>
    </source>
</evidence>
<accession>A0A418WDC8</accession>
<gene>
    <name evidence="14" type="ORF">D3874_13725</name>
</gene>
<dbReference type="Pfam" id="PF12019">
    <property type="entry name" value="GspH"/>
    <property type="match status" value="1"/>
</dbReference>
<dbReference type="InterPro" id="IPR045584">
    <property type="entry name" value="Pilin-like"/>
</dbReference>
<feature type="compositionally biased region" description="Low complexity" evidence="11">
    <location>
        <begin position="182"/>
        <end position="191"/>
    </location>
</feature>
<dbReference type="EMBL" id="QYUK01000011">
    <property type="protein sequence ID" value="RJF87949.1"/>
    <property type="molecule type" value="Genomic_DNA"/>
</dbReference>
<feature type="transmembrane region" description="Helical" evidence="12">
    <location>
        <begin position="21"/>
        <end position="43"/>
    </location>
</feature>
<name>A0A418WDC8_9PROT</name>
<evidence type="ECO:0000256" key="9">
    <source>
        <dbReference type="ARBA" id="ARBA00025772"/>
    </source>
</evidence>
<dbReference type="InterPro" id="IPR012902">
    <property type="entry name" value="N_methyl_site"/>
</dbReference>
<comment type="subcellular location">
    <subcellularLocation>
        <location evidence="1">Cell inner membrane</location>
        <topology evidence="1">Single-pass membrane protein</topology>
    </subcellularLocation>
</comment>
<dbReference type="Pfam" id="PF07963">
    <property type="entry name" value="N_methyl"/>
    <property type="match status" value="1"/>
</dbReference>
<sequence>MPPRAGRARRKMSATGERGATLIEAMVALAILALVGTIMFPAVERGYAQLELRRATERLSADLRLARAQALQSGRPVALTLAADGTSYAVAALGSRRVIASITYGGSPQIVFFGDGSTTGGLVTVAGRGRHAEVAVDPVTGALGARGCDGNRAAARPSGHGPDGGPGRARHRGGWPGGAVQRGGRQCPAGAARRRQAGGLGGGPLADRRGRDRLSARRAGGQRPGRAAGLFDRIPPLRRRCRQRGGHAVAGDGIGAGPRRRSGTRGIEESASCAAVTPTISAGSRWSRASCRWRCWPSWRC</sequence>
<keyword evidence="7 12" id="KW-1133">Transmembrane helix</keyword>
<reference evidence="14 15" key="1">
    <citation type="submission" date="2018-09" db="EMBL/GenBank/DDBJ databases">
        <authorList>
            <person name="Zhu H."/>
        </authorList>
    </citation>
    <scope>NUCLEOTIDE SEQUENCE [LARGE SCALE GENOMIC DNA]</scope>
    <source>
        <strain evidence="14 15">K1W22B-8</strain>
    </source>
</reference>
<feature type="region of interest" description="Disordered" evidence="11">
    <location>
        <begin position="243"/>
        <end position="270"/>
    </location>
</feature>
<keyword evidence="3" id="KW-1003">Cell membrane</keyword>
<evidence type="ECO:0000256" key="7">
    <source>
        <dbReference type="ARBA" id="ARBA00022989"/>
    </source>
</evidence>
<feature type="domain" description="General secretion pathway GspH" evidence="13">
    <location>
        <begin position="55"/>
        <end position="138"/>
    </location>
</feature>
<comment type="similarity">
    <text evidence="9">Belongs to the GSP H family.</text>
</comment>
<evidence type="ECO:0000256" key="12">
    <source>
        <dbReference type="SAM" id="Phobius"/>
    </source>
</evidence>
<proteinExistence type="inferred from homology"/>
<keyword evidence="4" id="KW-0488">Methylation</keyword>
<evidence type="ECO:0000256" key="11">
    <source>
        <dbReference type="SAM" id="MobiDB-lite"/>
    </source>
</evidence>
<evidence type="ECO:0000313" key="15">
    <source>
        <dbReference type="Proteomes" id="UP000284605"/>
    </source>
</evidence>
<evidence type="ECO:0000259" key="13">
    <source>
        <dbReference type="Pfam" id="PF12019"/>
    </source>
</evidence>
<evidence type="ECO:0000256" key="2">
    <source>
        <dbReference type="ARBA" id="ARBA00021549"/>
    </source>
</evidence>